<accession>A0A3M8C7N5</accession>
<feature type="domain" description="AB hydrolase-1" evidence="1">
    <location>
        <begin position="11"/>
        <end position="68"/>
    </location>
</feature>
<sequence length="89" mass="10120">MNSFITWWQIPDKGLKFRIHRIKAPTLLIWGVQDRFIPPSYATDFHQRIAGSRLDLIDGAGHLVTLEQPAAVLDSIRRFTTSILKASTC</sequence>
<comment type="caution">
    <text evidence="2">The sequence shown here is derived from an EMBL/GenBank/DDBJ whole genome shotgun (WGS) entry which is preliminary data.</text>
</comment>
<name>A0A3M8C7N5_9BACL</name>
<dbReference type="SUPFAM" id="SSF53474">
    <property type="entry name" value="alpha/beta-Hydrolases"/>
    <property type="match status" value="1"/>
</dbReference>
<evidence type="ECO:0000259" key="1">
    <source>
        <dbReference type="Pfam" id="PF00561"/>
    </source>
</evidence>
<proteinExistence type="predicted"/>
<dbReference type="AlphaFoldDB" id="A0A3M8C7N5"/>
<dbReference type="EMBL" id="RHHR01000028">
    <property type="protein sequence ID" value="RNB71571.1"/>
    <property type="molecule type" value="Genomic_DNA"/>
</dbReference>
<evidence type="ECO:0000313" key="2">
    <source>
        <dbReference type="EMBL" id="RNB71571.1"/>
    </source>
</evidence>
<reference evidence="2 3" key="1">
    <citation type="submission" date="2018-10" db="EMBL/GenBank/DDBJ databases">
        <title>Phylogenomics of Brevibacillus.</title>
        <authorList>
            <person name="Dunlap C."/>
        </authorList>
    </citation>
    <scope>NUCLEOTIDE SEQUENCE [LARGE SCALE GENOMIC DNA]</scope>
    <source>
        <strain evidence="2 3">JCM 12215</strain>
    </source>
</reference>
<dbReference type="Gene3D" id="3.40.50.1820">
    <property type="entry name" value="alpha/beta hydrolase"/>
    <property type="match status" value="1"/>
</dbReference>
<keyword evidence="3" id="KW-1185">Reference proteome</keyword>
<dbReference type="InterPro" id="IPR029058">
    <property type="entry name" value="AB_hydrolase_fold"/>
</dbReference>
<evidence type="ECO:0000313" key="3">
    <source>
        <dbReference type="Proteomes" id="UP000282028"/>
    </source>
</evidence>
<gene>
    <name evidence="2" type="ORF">EDM52_15135</name>
</gene>
<dbReference type="InterPro" id="IPR000073">
    <property type="entry name" value="AB_hydrolase_1"/>
</dbReference>
<dbReference type="Proteomes" id="UP000282028">
    <property type="component" value="Unassembled WGS sequence"/>
</dbReference>
<keyword evidence="2" id="KW-0378">Hydrolase</keyword>
<dbReference type="GO" id="GO:0016787">
    <property type="term" value="F:hydrolase activity"/>
    <property type="evidence" value="ECO:0007669"/>
    <property type="project" value="UniProtKB-KW"/>
</dbReference>
<protein>
    <submittedName>
        <fullName evidence="2">Alpha/beta hydrolase</fullName>
    </submittedName>
</protein>
<organism evidence="2 3">
    <name type="scientific">Brevibacillus invocatus</name>
    <dbReference type="NCBI Taxonomy" id="173959"/>
    <lineage>
        <taxon>Bacteria</taxon>
        <taxon>Bacillati</taxon>
        <taxon>Bacillota</taxon>
        <taxon>Bacilli</taxon>
        <taxon>Bacillales</taxon>
        <taxon>Paenibacillaceae</taxon>
        <taxon>Brevibacillus</taxon>
    </lineage>
</organism>
<dbReference type="RefSeq" id="WP_122909812.1">
    <property type="nucleotide sequence ID" value="NZ_CBCSBE010000007.1"/>
</dbReference>
<dbReference type="OrthoDB" id="9809549at2"/>
<dbReference type="Pfam" id="PF00561">
    <property type="entry name" value="Abhydrolase_1"/>
    <property type="match status" value="1"/>
</dbReference>